<comment type="caution">
    <text evidence="2">The sequence shown here is derived from an EMBL/GenBank/DDBJ whole genome shotgun (WGS) entry which is preliminary data.</text>
</comment>
<dbReference type="EMBL" id="MFBF01000050">
    <property type="protein sequence ID" value="OGD90253.1"/>
    <property type="molecule type" value="Genomic_DNA"/>
</dbReference>
<proteinExistence type="predicted"/>
<keyword evidence="1" id="KW-0472">Membrane</keyword>
<name>A0A1F5GEF6_9BACT</name>
<feature type="transmembrane region" description="Helical" evidence="1">
    <location>
        <begin position="378"/>
        <end position="398"/>
    </location>
</feature>
<feature type="transmembrane region" description="Helical" evidence="1">
    <location>
        <begin position="20"/>
        <end position="45"/>
    </location>
</feature>
<feature type="transmembrane region" description="Helical" evidence="1">
    <location>
        <begin position="281"/>
        <end position="303"/>
    </location>
</feature>
<evidence type="ECO:0000256" key="1">
    <source>
        <dbReference type="SAM" id="Phobius"/>
    </source>
</evidence>
<keyword evidence="1" id="KW-1133">Transmembrane helix</keyword>
<dbReference type="AlphaFoldDB" id="A0A1F5GEF6"/>
<evidence type="ECO:0008006" key="4">
    <source>
        <dbReference type="Google" id="ProtNLM"/>
    </source>
</evidence>
<feature type="transmembrane region" description="Helical" evidence="1">
    <location>
        <begin position="51"/>
        <end position="71"/>
    </location>
</feature>
<feature type="transmembrane region" description="Helical" evidence="1">
    <location>
        <begin position="443"/>
        <end position="464"/>
    </location>
</feature>
<feature type="transmembrane region" description="Helical" evidence="1">
    <location>
        <begin position="196"/>
        <end position="221"/>
    </location>
</feature>
<feature type="transmembrane region" description="Helical" evidence="1">
    <location>
        <begin position="92"/>
        <end position="115"/>
    </location>
</feature>
<dbReference type="STRING" id="1797716.A3D07_04215"/>
<accession>A0A1F5GEF6</accession>
<organism evidence="2 3">
    <name type="scientific">Candidatus Curtissbacteria bacterium RIFCSPHIGHO2_02_FULL_42_15</name>
    <dbReference type="NCBI Taxonomy" id="1797716"/>
    <lineage>
        <taxon>Bacteria</taxon>
        <taxon>Candidatus Curtissiibacteriota</taxon>
    </lineage>
</organism>
<dbReference type="Proteomes" id="UP000177124">
    <property type="component" value="Unassembled WGS sequence"/>
</dbReference>
<evidence type="ECO:0000313" key="2">
    <source>
        <dbReference type="EMBL" id="OGD90253.1"/>
    </source>
</evidence>
<feature type="transmembrane region" description="Helical" evidence="1">
    <location>
        <begin position="404"/>
        <end position="422"/>
    </location>
</feature>
<feature type="transmembrane region" description="Helical" evidence="1">
    <location>
        <begin position="159"/>
        <end position="176"/>
    </location>
</feature>
<sequence>MSFLKPFKKAPFPDPPSSFLKILGPSFIILGLGLGSGEIILWPYLVSNFGLGIIWGAILGISFQFVINMEIERYALIRGESIFVGFARMARFLPIWFVFSTFIGFGWPGIIASSAKIFGHVLGVESFHILAIVFLIAIGLILTLGPVLYKTVETFQKTIILLGVPALILLTLAIASKSDYFALAKGSVGIGDGYLFLPQGISLLTFLAAFAFSGAGGNLNLSQSYYIREKGYGMGKYAQKIQSLLTGKNKEVELEGTAFIIDGHAISNFKKWWRIMNLEHFIVFLVTGIISILLLSLLAYATTYGTPGNAPSIDFIVNEAESVGAHLFPVASVLFLLLTGIMLFATQFAVMDSTSRIISENIILTSPSRFSTRALPKAYYSVLWAQIAFGILVFVMGIKDPRLLITLSAVINAFAMFVHIGLTLALNIKTLPRIVSPSSIRRVLMAGIFIFFGVFSFYTLWGYFFK</sequence>
<reference evidence="2 3" key="1">
    <citation type="journal article" date="2016" name="Nat. Commun.">
        <title>Thousands of microbial genomes shed light on interconnected biogeochemical processes in an aquifer system.</title>
        <authorList>
            <person name="Anantharaman K."/>
            <person name="Brown C.T."/>
            <person name="Hug L.A."/>
            <person name="Sharon I."/>
            <person name="Castelle C.J."/>
            <person name="Probst A.J."/>
            <person name="Thomas B.C."/>
            <person name="Singh A."/>
            <person name="Wilkins M.J."/>
            <person name="Karaoz U."/>
            <person name="Brodie E.L."/>
            <person name="Williams K.H."/>
            <person name="Hubbard S.S."/>
            <person name="Banfield J.F."/>
        </authorList>
    </citation>
    <scope>NUCLEOTIDE SEQUENCE [LARGE SCALE GENOMIC DNA]</scope>
</reference>
<feature type="transmembrane region" description="Helical" evidence="1">
    <location>
        <begin position="127"/>
        <end position="147"/>
    </location>
</feature>
<keyword evidence="1" id="KW-0812">Transmembrane</keyword>
<dbReference type="NCBIfam" id="NF037982">
    <property type="entry name" value="Nramp_1"/>
    <property type="match status" value="1"/>
</dbReference>
<feature type="transmembrane region" description="Helical" evidence="1">
    <location>
        <begin position="323"/>
        <end position="346"/>
    </location>
</feature>
<gene>
    <name evidence="2" type="ORF">A3D07_04215</name>
</gene>
<evidence type="ECO:0000313" key="3">
    <source>
        <dbReference type="Proteomes" id="UP000177124"/>
    </source>
</evidence>
<protein>
    <recommendedName>
        <fullName evidence="4">Amino acid permease/ SLC12A domain-containing protein</fullName>
    </recommendedName>
</protein>